<dbReference type="EMBL" id="KV417277">
    <property type="protein sequence ID" value="KZO97997.1"/>
    <property type="molecule type" value="Genomic_DNA"/>
</dbReference>
<evidence type="ECO:0000313" key="2">
    <source>
        <dbReference type="EMBL" id="KZO97997.1"/>
    </source>
</evidence>
<organism evidence="2 3">
    <name type="scientific">Calocera viscosa (strain TUFC12733)</name>
    <dbReference type="NCBI Taxonomy" id="1330018"/>
    <lineage>
        <taxon>Eukaryota</taxon>
        <taxon>Fungi</taxon>
        <taxon>Dikarya</taxon>
        <taxon>Basidiomycota</taxon>
        <taxon>Agaricomycotina</taxon>
        <taxon>Dacrymycetes</taxon>
        <taxon>Dacrymycetales</taxon>
        <taxon>Dacrymycetaceae</taxon>
        <taxon>Calocera</taxon>
    </lineage>
</organism>
<dbReference type="Proteomes" id="UP000076738">
    <property type="component" value="Unassembled WGS sequence"/>
</dbReference>
<evidence type="ECO:0000313" key="3">
    <source>
        <dbReference type="Proteomes" id="UP000076738"/>
    </source>
</evidence>
<feature type="region of interest" description="Disordered" evidence="1">
    <location>
        <begin position="1"/>
        <end position="90"/>
    </location>
</feature>
<reference evidence="2 3" key="1">
    <citation type="journal article" date="2016" name="Mol. Biol. Evol.">
        <title>Comparative Genomics of Early-Diverging Mushroom-Forming Fungi Provides Insights into the Origins of Lignocellulose Decay Capabilities.</title>
        <authorList>
            <person name="Nagy L.G."/>
            <person name="Riley R."/>
            <person name="Tritt A."/>
            <person name="Adam C."/>
            <person name="Daum C."/>
            <person name="Floudas D."/>
            <person name="Sun H."/>
            <person name="Yadav J.S."/>
            <person name="Pangilinan J."/>
            <person name="Larsson K.H."/>
            <person name="Matsuura K."/>
            <person name="Barry K."/>
            <person name="Labutti K."/>
            <person name="Kuo R."/>
            <person name="Ohm R.A."/>
            <person name="Bhattacharya S.S."/>
            <person name="Shirouzu T."/>
            <person name="Yoshinaga Y."/>
            <person name="Martin F.M."/>
            <person name="Grigoriev I.V."/>
            <person name="Hibbett D.S."/>
        </authorList>
    </citation>
    <scope>NUCLEOTIDE SEQUENCE [LARGE SCALE GENOMIC DNA]</scope>
    <source>
        <strain evidence="2 3">TUFC12733</strain>
    </source>
</reference>
<sequence>MYCPIRVIMNPGRRRSDSQAGTVTTRVENPGSSRVNKPERQRQFIVLEADGRAGRRTPRRPSEEATSQQKGESCAQCGRRVSQGAEWEMP</sequence>
<name>A0A167NRR8_CALVF</name>
<evidence type="ECO:0000256" key="1">
    <source>
        <dbReference type="SAM" id="MobiDB-lite"/>
    </source>
</evidence>
<accession>A0A167NRR8</accession>
<feature type="compositionally biased region" description="Polar residues" evidence="1">
    <location>
        <begin position="18"/>
        <end position="35"/>
    </location>
</feature>
<keyword evidence="3" id="KW-1185">Reference proteome</keyword>
<gene>
    <name evidence="2" type="ORF">CALVIDRAFT_50549</name>
</gene>
<proteinExistence type="predicted"/>
<protein>
    <submittedName>
        <fullName evidence="2">Uncharacterized protein</fullName>
    </submittedName>
</protein>
<dbReference type="AlphaFoldDB" id="A0A167NRR8"/>